<dbReference type="AlphaFoldDB" id="A0A833L154"/>
<keyword evidence="5 7" id="KW-1133">Transmembrane helix</keyword>
<keyword evidence="4 7" id="KW-0812">Transmembrane</keyword>
<name>A0A833L154_UNCSA</name>
<evidence type="ECO:0000256" key="6">
    <source>
        <dbReference type="ARBA" id="ARBA00023136"/>
    </source>
</evidence>
<dbReference type="PANTHER" id="PTHR30188:SF4">
    <property type="entry name" value="PROTEIN TRIGALACTOSYLDIACYLGLYCEROL 1, CHLOROPLASTIC"/>
    <property type="match status" value="1"/>
</dbReference>
<dbReference type="InterPro" id="IPR030802">
    <property type="entry name" value="Permease_MalE"/>
</dbReference>
<sequence length="257" mass="27721">MLINVENLGRLVIEYIEEAGKTTILFLDTFTGIFSGKSNIRLILDQMVKIGIDSIPIAITSAFFVGMVFAVQIATEFVKFGAGKYIGGVMGIAVARELAPALTGIVISSRVAASITAEIGTMKVTEQIEALNSLGSNPIKYLVIPRFLACIFMMPLLTILSDICSFFGGYFVSVYLIKINSVDYLNSAQQLLKYNDIYGGIFKSFIFGIIISIIACRKGLNTKGGAKGVGEATTSSVVASLIALFIVNYFLSVLLFK</sequence>
<comment type="similarity">
    <text evidence="2 7">Belongs to the MlaE permease family.</text>
</comment>
<evidence type="ECO:0000256" key="7">
    <source>
        <dbReference type="RuleBase" id="RU362044"/>
    </source>
</evidence>
<dbReference type="PANTHER" id="PTHR30188">
    <property type="entry name" value="ABC TRANSPORTER PERMEASE PROTEIN-RELATED"/>
    <property type="match status" value="1"/>
</dbReference>
<protein>
    <recommendedName>
        <fullName evidence="10">ABC transporter permease</fullName>
    </recommendedName>
</protein>
<dbReference type="GO" id="GO:0043190">
    <property type="term" value="C:ATP-binding cassette (ABC) transporter complex"/>
    <property type="evidence" value="ECO:0007669"/>
    <property type="project" value="InterPro"/>
</dbReference>
<reference evidence="8 9" key="1">
    <citation type="submission" date="2019-12" db="EMBL/GenBank/DDBJ databases">
        <authorList>
            <person name="Wolfe R."/>
            <person name="Danczak R."/>
            <person name="Wilkins M."/>
        </authorList>
    </citation>
    <scope>NUCLEOTIDE SEQUENCE [LARGE SCALE GENOMIC DNA]</scope>
    <source>
        <strain evidence="8">X2_MaxBin.013</strain>
    </source>
</reference>
<dbReference type="Pfam" id="PF02405">
    <property type="entry name" value="MlaE"/>
    <property type="match status" value="1"/>
</dbReference>
<dbReference type="EMBL" id="WPAF01000011">
    <property type="protein sequence ID" value="KAF0134190.1"/>
    <property type="molecule type" value="Genomic_DNA"/>
</dbReference>
<evidence type="ECO:0000313" key="9">
    <source>
        <dbReference type="Proteomes" id="UP000488506"/>
    </source>
</evidence>
<comment type="caution">
    <text evidence="8">The sequence shown here is derived from an EMBL/GenBank/DDBJ whole genome shotgun (WGS) entry which is preliminary data.</text>
</comment>
<organism evidence="8 9">
    <name type="scientific">Candidatus Saganbacteria bacterium</name>
    <dbReference type="NCBI Taxonomy" id="2575572"/>
    <lineage>
        <taxon>Bacteria</taxon>
        <taxon>Bacillati</taxon>
        <taxon>Saganbacteria</taxon>
    </lineage>
</organism>
<dbReference type="NCBIfam" id="TIGR00056">
    <property type="entry name" value="MlaE family lipid ABC transporter permease subunit"/>
    <property type="match status" value="1"/>
</dbReference>
<dbReference type="GO" id="GO:0005548">
    <property type="term" value="F:phospholipid transporter activity"/>
    <property type="evidence" value="ECO:0007669"/>
    <property type="project" value="TreeGrafter"/>
</dbReference>
<evidence type="ECO:0000313" key="8">
    <source>
        <dbReference type="EMBL" id="KAF0134190.1"/>
    </source>
</evidence>
<feature type="transmembrane region" description="Helical" evidence="7">
    <location>
        <begin position="197"/>
        <end position="216"/>
    </location>
</feature>
<evidence type="ECO:0000256" key="2">
    <source>
        <dbReference type="ARBA" id="ARBA00007556"/>
    </source>
</evidence>
<dbReference type="InterPro" id="IPR003453">
    <property type="entry name" value="ABC_MlaE_roteobac"/>
</dbReference>
<accession>A0A833L154</accession>
<comment type="caution">
    <text evidence="7">Lacks conserved residue(s) required for the propagation of feature annotation.</text>
</comment>
<evidence type="ECO:0000256" key="4">
    <source>
        <dbReference type="ARBA" id="ARBA00022692"/>
    </source>
</evidence>
<dbReference type="Proteomes" id="UP000488506">
    <property type="component" value="Unassembled WGS sequence"/>
</dbReference>
<evidence type="ECO:0000256" key="3">
    <source>
        <dbReference type="ARBA" id="ARBA00022448"/>
    </source>
</evidence>
<keyword evidence="3" id="KW-0813">Transport</keyword>
<feature type="transmembrane region" description="Helical" evidence="7">
    <location>
        <begin position="55"/>
        <end position="74"/>
    </location>
</feature>
<evidence type="ECO:0000256" key="1">
    <source>
        <dbReference type="ARBA" id="ARBA00004141"/>
    </source>
</evidence>
<proteinExistence type="inferred from homology"/>
<feature type="transmembrane region" description="Helical" evidence="7">
    <location>
        <begin position="237"/>
        <end position="256"/>
    </location>
</feature>
<evidence type="ECO:0008006" key="10">
    <source>
        <dbReference type="Google" id="ProtNLM"/>
    </source>
</evidence>
<gene>
    <name evidence="8" type="ORF">FD145_833</name>
</gene>
<evidence type="ECO:0000256" key="5">
    <source>
        <dbReference type="ARBA" id="ARBA00022989"/>
    </source>
</evidence>
<comment type="subcellular location">
    <subcellularLocation>
        <location evidence="1">Membrane</location>
        <topology evidence="1">Multi-pass membrane protein</topology>
    </subcellularLocation>
</comment>
<keyword evidence="6 7" id="KW-0472">Membrane</keyword>
<feature type="transmembrane region" description="Helical" evidence="7">
    <location>
        <begin position="147"/>
        <end position="177"/>
    </location>
</feature>